<dbReference type="EnsemblPlants" id="AET4Gv20427800.7">
    <property type="protein sequence ID" value="AET4Gv20427800.7"/>
    <property type="gene ID" value="AET4Gv20427800"/>
</dbReference>
<dbReference type="InterPro" id="IPR044590">
    <property type="entry name" value="CML48/49/50"/>
</dbReference>
<dbReference type="Gramene" id="AET4Gv20427800.6">
    <property type="protein sequence ID" value="AET4Gv20427800.6"/>
    <property type="gene ID" value="AET4Gv20427800"/>
</dbReference>
<reference evidence="3" key="2">
    <citation type="journal article" date="2017" name="Nat. Plants">
        <title>The Aegilops tauschii genome reveals multiple impacts of transposons.</title>
        <authorList>
            <person name="Zhao G."/>
            <person name="Zou C."/>
            <person name="Li K."/>
            <person name="Wang K."/>
            <person name="Li T."/>
            <person name="Gao L."/>
            <person name="Zhang X."/>
            <person name="Wang H."/>
            <person name="Yang Z."/>
            <person name="Liu X."/>
            <person name="Jiang W."/>
            <person name="Mao L."/>
            <person name="Kong X."/>
            <person name="Jiao Y."/>
            <person name="Jia J."/>
        </authorList>
    </citation>
    <scope>NUCLEOTIDE SEQUENCE [LARGE SCALE GENOMIC DNA]</scope>
    <source>
        <strain evidence="3">cv. AL8/78</strain>
    </source>
</reference>
<name>A0A453I3F6_AEGTS</name>
<dbReference type="Pfam" id="PF13405">
    <property type="entry name" value="EF-hand_6"/>
    <property type="match status" value="1"/>
</dbReference>
<dbReference type="InterPro" id="IPR011992">
    <property type="entry name" value="EF-hand-dom_pair"/>
</dbReference>
<dbReference type="InterPro" id="IPR002048">
    <property type="entry name" value="EF_hand_dom"/>
</dbReference>
<sequence length="78" mass="8551">MLPNNASDPKQVQVVQAIYDVGEARTHGLRRSIFERFDRDRSGKIDKSETGAALLSMGNSVSPTVLDSLVSKFDRIGT</sequence>
<dbReference type="Gramene" id="AET4Gv20427800.10">
    <property type="protein sequence ID" value="AET4Gv20427800.10"/>
    <property type="gene ID" value="AET4Gv20427800"/>
</dbReference>
<organism evidence="2 3">
    <name type="scientific">Aegilops tauschii subsp. strangulata</name>
    <name type="common">Goatgrass</name>
    <dbReference type="NCBI Taxonomy" id="200361"/>
    <lineage>
        <taxon>Eukaryota</taxon>
        <taxon>Viridiplantae</taxon>
        <taxon>Streptophyta</taxon>
        <taxon>Embryophyta</taxon>
        <taxon>Tracheophyta</taxon>
        <taxon>Spermatophyta</taxon>
        <taxon>Magnoliopsida</taxon>
        <taxon>Liliopsida</taxon>
        <taxon>Poales</taxon>
        <taxon>Poaceae</taxon>
        <taxon>BOP clade</taxon>
        <taxon>Pooideae</taxon>
        <taxon>Triticodae</taxon>
        <taxon>Triticeae</taxon>
        <taxon>Triticinae</taxon>
        <taxon>Aegilops</taxon>
    </lineage>
</organism>
<protein>
    <recommendedName>
        <fullName evidence="1">EF-hand domain-containing protein</fullName>
    </recommendedName>
</protein>
<dbReference type="Gramene" id="AET4Gv20427800.7">
    <property type="protein sequence ID" value="AET4Gv20427800.7"/>
    <property type="gene ID" value="AET4Gv20427800"/>
</dbReference>
<feature type="domain" description="EF-hand" evidence="1">
    <location>
        <begin position="31"/>
        <end position="60"/>
    </location>
</feature>
<dbReference type="SUPFAM" id="SSF47473">
    <property type="entry name" value="EF-hand"/>
    <property type="match status" value="1"/>
</dbReference>
<dbReference type="EnsemblPlants" id="AET4Gv20427800.12">
    <property type="protein sequence ID" value="AET4Gv20427800.12"/>
    <property type="gene ID" value="AET4Gv20427800"/>
</dbReference>
<reference evidence="2" key="5">
    <citation type="journal article" date="2021" name="G3 (Bethesda)">
        <title>Aegilops tauschii genome assembly Aet v5.0 features greater sequence contiguity and improved annotation.</title>
        <authorList>
            <person name="Wang L."/>
            <person name="Zhu T."/>
            <person name="Rodriguez J.C."/>
            <person name="Deal K.R."/>
            <person name="Dubcovsky J."/>
            <person name="McGuire P.E."/>
            <person name="Lux T."/>
            <person name="Spannagl M."/>
            <person name="Mayer K.F.X."/>
            <person name="Baldrich P."/>
            <person name="Meyers B.C."/>
            <person name="Huo N."/>
            <person name="Gu Y.Q."/>
            <person name="Zhou H."/>
            <person name="Devos K.M."/>
            <person name="Bennetzen J.L."/>
            <person name="Unver T."/>
            <person name="Budak H."/>
            <person name="Gulick P.J."/>
            <person name="Galiba G."/>
            <person name="Kalapos B."/>
            <person name="Nelson D.R."/>
            <person name="Li P."/>
            <person name="You F.M."/>
            <person name="Luo M.C."/>
            <person name="Dvorak J."/>
        </authorList>
    </citation>
    <scope>NUCLEOTIDE SEQUENCE [LARGE SCALE GENOMIC DNA]</scope>
    <source>
        <strain evidence="2">cv. AL8/78</strain>
    </source>
</reference>
<reference evidence="2" key="4">
    <citation type="submission" date="2019-03" db="UniProtKB">
        <authorList>
            <consortium name="EnsemblPlants"/>
        </authorList>
    </citation>
    <scope>IDENTIFICATION</scope>
</reference>
<dbReference type="Gramene" id="AET4Gv20427800.12">
    <property type="protein sequence ID" value="AET4Gv20427800.12"/>
    <property type="gene ID" value="AET4Gv20427800"/>
</dbReference>
<dbReference type="EnsemblPlants" id="AET4Gv20427800.6">
    <property type="protein sequence ID" value="AET4Gv20427800.6"/>
    <property type="gene ID" value="AET4Gv20427800"/>
</dbReference>
<dbReference type="Proteomes" id="UP000015105">
    <property type="component" value="Chromosome 4D"/>
</dbReference>
<proteinExistence type="predicted"/>
<evidence type="ECO:0000313" key="3">
    <source>
        <dbReference type="Proteomes" id="UP000015105"/>
    </source>
</evidence>
<dbReference type="GO" id="GO:0005509">
    <property type="term" value="F:calcium ion binding"/>
    <property type="evidence" value="ECO:0007669"/>
    <property type="project" value="InterPro"/>
</dbReference>
<reference evidence="2" key="3">
    <citation type="journal article" date="2017" name="Nature">
        <title>Genome sequence of the progenitor of the wheat D genome Aegilops tauschii.</title>
        <authorList>
            <person name="Luo M.C."/>
            <person name="Gu Y.Q."/>
            <person name="Puiu D."/>
            <person name="Wang H."/>
            <person name="Twardziok S.O."/>
            <person name="Deal K.R."/>
            <person name="Huo N."/>
            <person name="Zhu T."/>
            <person name="Wang L."/>
            <person name="Wang Y."/>
            <person name="McGuire P.E."/>
            <person name="Liu S."/>
            <person name="Long H."/>
            <person name="Ramasamy R.K."/>
            <person name="Rodriguez J.C."/>
            <person name="Van S.L."/>
            <person name="Yuan L."/>
            <person name="Wang Z."/>
            <person name="Xia Z."/>
            <person name="Xiao L."/>
            <person name="Anderson O.D."/>
            <person name="Ouyang S."/>
            <person name="Liang Y."/>
            <person name="Zimin A.V."/>
            <person name="Pertea G."/>
            <person name="Qi P."/>
            <person name="Bennetzen J.L."/>
            <person name="Dai X."/>
            <person name="Dawson M.W."/>
            <person name="Muller H.G."/>
            <person name="Kugler K."/>
            <person name="Rivarola-Duarte L."/>
            <person name="Spannagl M."/>
            <person name="Mayer K.F.X."/>
            <person name="Lu F.H."/>
            <person name="Bevan M.W."/>
            <person name="Leroy P."/>
            <person name="Li P."/>
            <person name="You F.M."/>
            <person name="Sun Q."/>
            <person name="Liu Z."/>
            <person name="Lyons E."/>
            <person name="Wicker T."/>
            <person name="Salzberg S.L."/>
            <person name="Devos K.M."/>
            <person name="Dvorak J."/>
        </authorList>
    </citation>
    <scope>NUCLEOTIDE SEQUENCE [LARGE SCALE GENOMIC DNA]</scope>
    <source>
        <strain evidence="2">cv. AL8/78</strain>
    </source>
</reference>
<reference evidence="3" key="1">
    <citation type="journal article" date="2014" name="Science">
        <title>Ancient hybridizations among the ancestral genomes of bread wheat.</title>
        <authorList>
            <consortium name="International Wheat Genome Sequencing Consortium,"/>
            <person name="Marcussen T."/>
            <person name="Sandve S.R."/>
            <person name="Heier L."/>
            <person name="Spannagl M."/>
            <person name="Pfeifer M."/>
            <person name="Jakobsen K.S."/>
            <person name="Wulff B.B."/>
            <person name="Steuernagel B."/>
            <person name="Mayer K.F."/>
            <person name="Olsen O.A."/>
        </authorList>
    </citation>
    <scope>NUCLEOTIDE SEQUENCE [LARGE SCALE GENOMIC DNA]</scope>
    <source>
        <strain evidence="3">cv. AL8/78</strain>
    </source>
</reference>
<dbReference type="EnsemblPlants" id="AET4Gv20427800.5">
    <property type="protein sequence ID" value="AET4Gv20427800.5"/>
    <property type="gene ID" value="AET4Gv20427800"/>
</dbReference>
<dbReference type="Gramene" id="AET4Gv20427800.14">
    <property type="protein sequence ID" value="AET4Gv20427800.14"/>
    <property type="gene ID" value="AET4Gv20427800"/>
</dbReference>
<dbReference type="Gramene" id="AET4Gv20427800.9">
    <property type="protein sequence ID" value="AET4Gv20427800.9"/>
    <property type="gene ID" value="AET4Gv20427800"/>
</dbReference>
<dbReference type="Gramene" id="AET4Gv20427800.5">
    <property type="protein sequence ID" value="AET4Gv20427800.5"/>
    <property type="gene ID" value="AET4Gv20427800"/>
</dbReference>
<accession>A0A453I3F6</accession>
<dbReference type="EnsemblPlants" id="AET4Gv20427800.9">
    <property type="protein sequence ID" value="AET4Gv20427800.9"/>
    <property type="gene ID" value="AET4Gv20427800"/>
</dbReference>
<evidence type="ECO:0000259" key="1">
    <source>
        <dbReference type="PROSITE" id="PS50222"/>
    </source>
</evidence>
<dbReference type="PANTHER" id="PTHR46824">
    <property type="entry name" value="CALCIUM-BINDING PROTEIN CML48-RELATED"/>
    <property type="match status" value="1"/>
</dbReference>
<dbReference type="PROSITE" id="PS50222">
    <property type="entry name" value="EF_HAND_2"/>
    <property type="match status" value="1"/>
</dbReference>
<keyword evidence="3" id="KW-1185">Reference proteome</keyword>
<dbReference type="Gramene" id="AET4Gv20427800.4">
    <property type="protein sequence ID" value="AET4Gv20427800.4"/>
    <property type="gene ID" value="AET4Gv20427800"/>
</dbReference>
<dbReference type="PANTHER" id="PTHR46824:SF1">
    <property type="entry name" value="CALCIUM-BINDING PROTEIN CML49-RELATED"/>
    <property type="match status" value="1"/>
</dbReference>
<dbReference type="Gene3D" id="1.10.238.10">
    <property type="entry name" value="EF-hand"/>
    <property type="match status" value="1"/>
</dbReference>
<dbReference type="EnsemblPlants" id="AET4Gv20427800.4">
    <property type="protein sequence ID" value="AET4Gv20427800.4"/>
    <property type="gene ID" value="AET4Gv20427800"/>
</dbReference>
<dbReference type="EnsemblPlants" id="AET4Gv20427800.14">
    <property type="protein sequence ID" value="AET4Gv20427800.14"/>
    <property type="gene ID" value="AET4Gv20427800"/>
</dbReference>
<dbReference type="AlphaFoldDB" id="A0A453I3F6"/>
<dbReference type="EnsemblPlants" id="AET4Gv20427800.10">
    <property type="protein sequence ID" value="AET4Gv20427800.10"/>
    <property type="gene ID" value="AET4Gv20427800"/>
</dbReference>
<evidence type="ECO:0000313" key="2">
    <source>
        <dbReference type="EnsemblPlants" id="AET4Gv20427800.4"/>
    </source>
</evidence>